<organism evidence="3 4">
    <name type="scientific">Aspergillus ellipticus CBS 707.79</name>
    <dbReference type="NCBI Taxonomy" id="1448320"/>
    <lineage>
        <taxon>Eukaryota</taxon>
        <taxon>Fungi</taxon>
        <taxon>Dikarya</taxon>
        <taxon>Ascomycota</taxon>
        <taxon>Pezizomycotina</taxon>
        <taxon>Eurotiomycetes</taxon>
        <taxon>Eurotiomycetidae</taxon>
        <taxon>Eurotiales</taxon>
        <taxon>Aspergillaceae</taxon>
        <taxon>Aspergillus</taxon>
        <taxon>Aspergillus subgen. Circumdati</taxon>
    </lineage>
</organism>
<dbReference type="OrthoDB" id="2519291at2759"/>
<sequence>MTYSLLLLCRRKAGLTPVEFENYFETKHVPLIRSLTEDTFPIHQRFYMHREEQDGYPAKLLLGSDPNHDALCIMTWKDEAASQEYFARIQEPDSFKQIMDDDANFVDRPSTTMAVLGSSHTTSA</sequence>
<dbReference type="Pfam" id="PF07110">
    <property type="entry name" value="EthD"/>
    <property type="match status" value="1"/>
</dbReference>
<proteinExistence type="inferred from homology"/>
<dbReference type="AlphaFoldDB" id="A0A319D7Y0"/>
<name>A0A319D7Y0_9EURO</name>
<dbReference type="InterPro" id="IPR009799">
    <property type="entry name" value="EthD_dom"/>
</dbReference>
<feature type="domain" description="EthD" evidence="2">
    <location>
        <begin position="12"/>
        <end position="108"/>
    </location>
</feature>
<dbReference type="Proteomes" id="UP000247810">
    <property type="component" value="Unassembled WGS sequence"/>
</dbReference>
<evidence type="ECO:0000256" key="1">
    <source>
        <dbReference type="ARBA" id="ARBA00005986"/>
    </source>
</evidence>
<accession>A0A319D7Y0</accession>
<dbReference type="EMBL" id="KZ825976">
    <property type="protein sequence ID" value="PYH90617.1"/>
    <property type="molecule type" value="Genomic_DNA"/>
</dbReference>
<keyword evidence="4" id="KW-1185">Reference proteome</keyword>
<dbReference type="InterPro" id="IPR011008">
    <property type="entry name" value="Dimeric_a/b-barrel"/>
</dbReference>
<dbReference type="VEuPathDB" id="FungiDB:BO71DRAFT_72123"/>
<evidence type="ECO:0000313" key="4">
    <source>
        <dbReference type="Proteomes" id="UP000247810"/>
    </source>
</evidence>
<evidence type="ECO:0000259" key="2">
    <source>
        <dbReference type="Pfam" id="PF07110"/>
    </source>
</evidence>
<protein>
    <recommendedName>
        <fullName evidence="2">EthD domain-containing protein</fullName>
    </recommendedName>
</protein>
<reference evidence="3 4" key="1">
    <citation type="submission" date="2018-02" db="EMBL/GenBank/DDBJ databases">
        <title>The genomes of Aspergillus section Nigri reveals drivers in fungal speciation.</title>
        <authorList>
            <consortium name="DOE Joint Genome Institute"/>
            <person name="Vesth T.C."/>
            <person name="Nybo J."/>
            <person name="Theobald S."/>
            <person name="Brandl J."/>
            <person name="Frisvad J.C."/>
            <person name="Nielsen K.F."/>
            <person name="Lyhne E.K."/>
            <person name="Kogle M.E."/>
            <person name="Kuo A."/>
            <person name="Riley R."/>
            <person name="Clum A."/>
            <person name="Nolan M."/>
            <person name="Lipzen A."/>
            <person name="Salamov A."/>
            <person name="Henrissat B."/>
            <person name="Wiebenga A."/>
            <person name="De vries R.P."/>
            <person name="Grigoriev I.V."/>
            <person name="Mortensen U.H."/>
            <person name="Andersen M.R."/>
            <person name="Baker S.E."/>
        </authorList>
    </citation>
    <scope>NUCLEOTIDE SEQUENCE [LARGE SCALE GENOMIC DNA]</scope>
    <source>
        <strain evidence="3 4">CBS 707.79</strain>
    </source>
</reference>
<evidence type="ECO:0000313" key="3">
    <source>
        <dbReference type="EMBL" id="PYH90617.1"/>
    </source>
</evidence>
<comment type="similarity">
    <text evidence="1">Belongs to the tpcK family.</text>
</comment>
<dbReference type="STRING" id="1448320.A0A319D7Y0"/>
<gene>
    <name evidence="3" type="ORF">BO71DRAFT_72123</name>
</gene>
<dbReference type="SUPFAM" id="SSF54909">
    <property type="entry name" value="Dimeric alpha+beta barrel"/>
    <property type="match status" value="1"/>
</dbReference>
<dbReference type="GO" id="GO:0016491">
    <property type="term" value="F:oxidoreductase activity"/>
    <property type="evidence" value="ECO:0007669"/>
    <property type="project" value="InterPro"/>
</dbReference>
<dbReference type="Gene3D" id="3.30.70.100">
    <property type="match status" value="1"/>
</dbReference>